<feature type="compositionally biased region" description="Polar residues" evidence="1">
    <location>
        <begin position="767"/>
        <end position="780"/>
    </location>
</feature>
<dbReference type="InterPro" id="IPR003961">
    <property type="entry name" value="FN3_dom"/>
</dbReference>
<keyword evidence="2" id="KW-0812">Transmembrane</keyword>
<dbReference type="Pfam" id="PF00041">
    <property type="entry name" value="fn3"/>
    <property type="match status" value="1"/>
</dbReference>
<dbReference type="AlphaFoldDB" id="A0A538UCY7"/>
<dbReference type="InterPro" id="IPR036116">
    <property type="entry name" value="FN3_sf"/>
</dbReference>
<dbReference type="SMART" id="SM00089">
    <property type="entry name" value="PKD"/>
    <property type="match status" value="1"/>
</dbReference>
<feature type="compositionally biased region" description="Basic and acidic residues" evidence="1">
    <location>
        <begin position="73"/>
        <end position="84"/>
    </location>
</feature>
<evidence type="ECO:0000313" key="6">
    <source>
        <dbReference type="Proteomes" id="UP000319771"/>
    </source>
</evidence>
<dbReference type="PROSITE" id="PS50093">
    <property type="entry name" value="PKD"/>
    <property type="match status" value="1"/>
</dbReference>
<dbReference type="CDD" id="cd15482">
    <property type="entry name" value="Sialidase_non-viral"/>
    <property type="match status" value="1"/>
</dbReference>
<proteinExistence type="predicted"/>
<dbReference type="Gene3D" id="2.120.10.10">
    <property type="match status" value="1"/>
</dbReference>
<dbReference type="SUPFAM" id="SSF49299">
    <property type="entry name" value="PKD domain"/>
    <property type="match status" value="1"/>
</dbReference>
<protein>
    <submittedName>
        <fullName evidence="5">PKD domain-containing protein</fullName>
    </submittedName>
</protein>
<feature type="domain" description="Fibronectin type-III" evidence="4">
    <location>
        <begin position="649"/>
        <end position="747"/>
    </location>
</feature>
<evidence type="ECO:0000259" key="4">
    <source>
        <dbReference type="PROSITE" id="PS50853"/>
    </source>
</evidence>
<dbReference type="CDD" id="cd00146">
    <property type="entry name" value="PKD"/>
    <property type="match status" value="1"/>
</dbReference>
<accession>A0A538UCY7</accession>
<feature type="region of interest" description="Disordered" evidence="1">
    <location>
        <begin position="73"/>
        <end position="114"/>
    </location>
</feature>
<dbReference type="Gene3D" id="2.60.40.4070">
    <property type="match status" value="1"/>
</dbReference>
<dbReference type="PROSITE" id="PS50853">
    <property type="entry name" value="FN3"/>
    <property type="match status" value="1"/>
</dbReference>
<reference evidence="5 6" key="1">
    <citation type="journal article" date="2019" name="Nat. Microbiol.">
        <title>Mediterranean grassland soil C-N compound turnover is dependent on rainfall and depth, and is mediated by genomically divergent microorganisms.</title>
        <authorList>
            <person name="Diamond S."/>
            <person name="Andeer P.F."/>
            <person name="Li Z."/>
            <person name="Crits-Christoph A."/>
            <person name="Burstein D."/>
            <person name="Anantharaman K."/>
            <person name="Lane K.R."/>
            <person name="Thomas B.C."/>
            <person name="Pan C."/>
            <person name="Northen T.R."/>
            <person name="Banfield J.F."/>
        </authorList>
    </citation>
    <scope>NUCLEOTIDE SEQUENCE [LARGE SCALE GENOMIC DNA]</scope>
    <source>
        <strain evidence="5">WS_11</strain>
    </source>
</reference>
<gene>
    <name evidence="5" type="ORF">E6K81_02975</name>
</gene>
<evidence type="ECO:0000313" key="5">
    <source>
        <dbReference type="EMBL" id="TMQ73771.1"/>
    </source>
</evidence>
<evidence type="ECO:0000256" key="2">
    <source>
        <dbReference type="SAM" id="Phobius"/>
    </source>
</evidence>
<evidence type="ECO:0000259" key="3">
    <source>
        <dbReference type="PROSITE" id="PS50093"/>
    </source>
</evidence>
<dbReference type="CDD" id="cd00063">
    <property type="entry name" value="FN3"/>
    <property type="match status" value="1"/>
</dbReference>
<evidence type="ECO:0000256" key="1">
    <source>
        <dbReference type="SAM" id="MobiDB-lite"/>
    </source>
</evidence>
<dbReference type="SUPFAM" id="SSF50939">
    <property type="entry name" value="Sialidases"/>
    <property type="match status" value="2"/>
</dbReference>
<feature type="domain" description="PKD" evidence="3">
    <location>
        <begin position="956"/>
        <end position="1017"/>
    </location>
</feature>
<sequence length="1153" mass="121209">MPRVLDMGRIIASPDGRGRLPGLTPHGSGDLRGDVAYPRRRGLRAPPRAPRREARHMLSHNVFCARIKAHSSLESESRHGRGWDTDVPAPRRPRVTREHPRVRDPVGRPPDMRLALHPHCARRSTAPQRALQTRSAPMRRHLMAHPPWRPPTTPPRLRMMLILGSTAGITIAAMGTAIAATSIHALPKRTSTSTVSPLRTATAPGTPRFFNYASPPGTADDAGEPSLGINWLSERTFSNSAGPIPNGGTSNYFGGFLPYMVKVVFSDCQSPALATWEQKPVILPATPRVFGDPILFTDHTTGRTFVSQLEGLTPLGSTTEFTDNDGDTFSPSEGSGLPSCIDHQTFGGRPFHAPLTPTSLYPHAIYYASQCVTHATCSISLDGGVTFGPGVPMFTIADCDGLHGHIKVAPDGTVYVPDKGCATASVPLLNGGQAAAIVSEDNGVTWSIRPIPDGSSPGEWDPSIGIATDGTAYLGYQAIDGHAHIAVTHDRGVHWSTSYDVGAQLGIENIAFPAVVAGDPNRAAFAFYGTTTSDAEGGSHNGGPDGDDPNSFTGIWYLYIATTFDGGQTWTTQNVTPGDPIQRGPICSGGDCRNMLDFFDASIDKEGRVLVGWDDGCIGGCVSGPPNSFTAKATITRQSGGMRMFSAYDPVEPRLAEAPGPTGSLVNSTVHLSWQAPDDGGAAITGYKVYRRIGGGSFMLLATVTQTNYTDTVDPTRQNFYRVTAVNSQGEGPYCQDVLPAAGAGPTACVVPGIQAVNDVNPDGSDNDSGQNTPPDSSVNIRDLSIAEPYVAPGVNQLVFTLQMTPSTGTVPPSSQWYIIWNRKTVAADGSDRRFVAMKTDLSGAESFAYGDFGPPIPLDGSVPPSNANTPTPLGAADFGSYDPASGTITIKLATSKADDTPRVAGDDLAGLNVRTYLARPDAGQKSQNNASDITVDGSYALVGNASCFCAVDRPPVAGLTASPTSGKAPLTVGFNGSTSSDPDAGDGVGSYTFNFGDGSAPVTQAGATISHTYKSASGSSGYFATLTVTDAKCGRPSLNTASVNIQVTGKKAPHRATATPEAAFQLTSIRNPVHRELDFELALDQDGPVRVRVFSSAGRRVADLLDAWMPAGTHALRWSGRDASGSPAAAGVYFVQAKAGARVTTTRTVLLP</sequence>
<dbReference type="Pfam" id="PF18911">
    <property type="entry name" value="PKD_4"/>
    <property type="match status" value="1"/>
</dbReference>
<comment type="caution">
    <text evidence="5">The sequence shown here is derived from an EMBL/GenBank/DDBJ whole genome shotgun (WGS) entry which is preliminary data.</text>
</comment>
<feature type="region of interest" description="Disordered" evidence="1">
    <location>
        <begin position="961"/>
        <end position="986"/>
    </location>
</feature>
<dbReference type="InterPro" id="IPR013783">
    <property type="entry name" value="Ig-like_fold"/>
</dbReference>
<dbReference type="InterPro" id="IPR035986">
    <property type="entry name" value="PKD_dom_sf"/>
</dbReference>
<dbReference type="EMBL" id="VBPB01000043">
    <property type="protein sequence ID" value="TMQ73771.1"/>
    <property type="molecule type" value="Genomic_DNA"/>
</dbReference>
<dbReference type="Proteomes" id="UP000319771">
    <property type="component" value="Unassembled WGS sequence"/>
</dbReference>
<keyword evidence="2" id="KW-0472">Membrane</keyword>
<dbReference type="SUPFAM" id="SSF49265">
    <property type="entry name" value="Fibronectin type III"/>
    <property type="match status" value="1"/>
</dbReference>
<keyword evidence="2" id="KW-1133">Transmembrane helix</keyword>
<dbReference type="InterPro" id="IPR036278">
    <property type="entry name" value="Sialidase_sf"/>
</dbReference>
<dbReference type="Gene3D" id="2.60.40.10">
    <property type="entry name" value="Immunoglobulins"/>
    <property type="match status" value="2"/>
</dbReference>
<feature type="transmembrane region" description="Helical" evidence="2">
    <location>
        <begin position="159"/>
        <end position="186"/>
    </location>
</feature>
<organism evidence="5 6">
    <name type="scientific">Eiseniibacteriota bacterium</name>
    <dbReference type="NCBI Taxonomy" id="2212470"/>
    <lineage>
        <taxon>Bacteria</taxon>
        <taxon>Candidatus Eiseniibacteriota</taxon>
    </lineage>
</organism>
<dbReference type="InterPro" id="IPR000601">
    <property type="entry name" value="PKD_dom"/>
</dbReference>
<name>A0A538UCY7_UNCEI</name>
<dbReference type="InterPro" id="IPR022409">
    <property type="entry name" value="PKD/Chitinase_dom"/>
</dbReference>
<feature type="region of interest" description="Disordered" evidence="1">
    <location>
        <begin position="1"/>
        <end position="35"/>
    </location>
</feature>
<feature type="compositionally biased region" description="Basic and acidic residues" evidence="1">
    <location>
        <begin position="95"/>
        <end position="106"/>
    </location>
</feature>
<feature type="region of interest" description="Disordered" evidence="1">
    <location>
        <begin position="758"/>
        <end position="780"/>
    </location>
</feature>